<accession>A0ABW8TWM4</accession>
<protein>
    <submittedName>
        <fullName evidence="2">Uncharacterized protein</fullName>
    </submittedName>
</protein>
<dbReference type="RefSeq" id="WP_406765567.1">
    <property type="nucleotide sequence ID" value="NZ_JBJHZY010000002.1"/>
</dbReference>
<proteinExistence type="predicted"/>
<keyword evidence="1" id="KW-0812">Transmembrane</keyword>
<keyword evidence="1" id="KW-0472">Membrane</keyword>
<evidence type="ECO:0000313" key="2">
    <source>
        <dbReference type="EMBL" id="MFL0268946.1"/>
    </source>
</evidence>
<name>A0ABW8TWM4_9CLOT</name>
<keyword evidence="3" id="KW-1185">Reference proteome</keyword>
<evidence type="ECO:0000313" key="3">
    <source>
        <dbReference type="Proteomes" id="UP001623661"/>
    </source>
</evidence>
<feature type="transmembrane region" description="Helical" evidence="1">
    <location>
        <begin position="12"/>
        <end position="28"/>
    </location>
</feature>
<organism evidence="2 3">
    <name type="scientific">Candidatus Clostridium radicumherbarum</name>
    <dbReference type="NCBI Taxonomy" id="3381662"/>
    <lineage>
        <taxon>Bacteria</taxon>
        <taxon>Bacillati</taxon>
        <taxon>Bacillota</taxon>
        <taxon>Clostridia</taxon>
        <taxon>Eubacteriales</taxon>
        <taxon>Clostridiaceae</taxon>
        <taxon>Clostridium</taxon>
    </lineage>
</organism>
<comment type="caution">
    <text evidence="2">The sequence shown here is derived from an EMBL/GenBank/DDBJ whole genome shotgun (WGS) entry which is preliminary data.</text>
</comment>
<keyword evidence="1" id="KW-1133">Transmembrane helix</keyword>
<gene>
    <name evidence="2" type="ORF">ACJDUH_12680</name>
</gene>
<sequence>MKTFKLSFRTYKYVLIMFAGLALVSLLYSTIWSWLFVISSYIFGILVIIDSINTKIIVEEDRLIYKQSFRTRVIFWKDIKAVIFEKGMEDFQITVWLLTSEDMAVYRPLRTIGIRYLIKDYEILIRLIIERCKNNPNINIEKRVLELILPVN</sequence>
<reference evidence="2 3" key="1">
    <citation type="submission" date="2024-11" db="EMBL/GenBank/DDBJ databases">
        <authorList>
            <person name="Heng Y.C."/>
            <person name="Lim A.C.H."/>
            <person name="Lee J.K.Y."/>
            <person name="Kittelmann S."/>
        </authorList>
    </citation>
    <scope>NUCLEOTIDE SEQUENCE [LARGE SCALE GENOMIC DNA]</scope>
    <source>
        <strain evidence="2 3">WILCCON 0202</strain>
    </source>
</reference>
<dbReference type="Proteomes" id="UP001623661">
    <property type="component" value="Unassembled WGS sequence"/>
</dbReference>
<dbReference type="EMBL" id="JBJHZY010000002">
    <property type="protein sequence ID" value="MFL0268946.1"/>
    <property type="molecule type" value="Genomic_DNA"/>
</dbReference>
<evidence type="ECO:0000256" key="1">
    <source>
        <dbReference type="SAM" id="Phobius"/>
    </source>
</evidence>